<feature type="transmembrane region" description="Helical" evidence="7">
    <location>
        <begin position="130"/>
        <end position="153"/>
    </location>
</feature>
<dbReference type="GO" id="GO:0055085">
    <property type="term" value="P:transmembrane transport"/>
    <property type="evidence" value="ECO:0007669"/>
    <property type="project" value="InterPro"/>
</dbReference>
<dbReference type="InterPro" id="IPR035906">
    <property type="entry name" value="MetI-like_sf"/>
</dbReference>
<feature type="transmembrane region" description="Helical" evidence="7">
    <location>
        <begin position="198"/>
        <end position="218"/>
    </location>
</feature>
<feature type="transmembrane region" description="Helical" evidence="7">
    <location>
        <begin position="38"/>
        <end position="57"/>
    </location>
</feature>
<protein>
    <submittedName>
        <fullName evidence="9">Carbohydrate ABC transporter membrane protein 2 (CUT1 family)</fullName>
    </submittedName>
</protein>
<dbReference type="EMBL" id="PVTD01000004">
    <property type="protein sequence ID" value="PRY23840.1"/>
    <property type="molecule type" value="Genomic_DNA"/>
</dbReference>
<feature type="transmembrane region" description="Helical" evidence="7">
    <location>
        <begin position="64"/>
        <end position="86"/>
    </location>
</feature>
<evidence type="ECO:0000256" key="6">
    <source>
        <dbReference type="ARBA" id="ARBA00023136"/>
    </source>
</evidence>
<feature type="transmembrane region" description="Helical" evidence="7">
    <location>
        <begin position="12"/>
        <end position="32"/>
    </location>
</feature>
<dbReference type="InterPro" id="IPR000515">
    <property type="entry name" value="MetI-like"/>
</dbReference>
<feature type="transmembrane region" description="Helical" evidence="7">
    <location>
        <begin position="267"/>
        <end position="290"/>
    </location>
</feature>
<evidence type="ECO:0000256" key="4">
    <source>
        <dbReference type="ARBA" id="ARBA00022692"/>
    </source>
</evidence>
<organism evidence="9 10">
    <name type="scientific">Aliiruegeria haliotis</name>
    <dbReference type="NCBI Taxonomy" id="1280846"/>
    <lineage>
        <taxon>Bacteria</taxon>
        <taxon>Pseudomonadati</taxon>
        <taxon>Pseudomonadota</taxon>
        <taxon>Alphaproteobacteria</taxon>
        <taxon>Rhodobacterales</taxon>
        <taxon>Roseobacteraceae</taxon>
        <taxon>Aliiruegeria</taxon>
    </lineage>
</organism>
<evidence type="ECO:0000313" key="10">
    <source>
        <dbReference type="Proteomes" id="UP000239480"/>
    </source>
</evidence>
<keyword evidence="6 7" id="KW-0472">Membrane</keyword>
<feature type="transmembrane region" description="Helical" evidence="7">
    <location>
        <begin position="239"/>
        <end position="261"/>
    </location>
</feature>
<gene>
    <name evidence="9" type="ORF">CLV78_104333</name>
</gene>
<comment type="similarity">
    <text evidence="7">Belongs to the binding-protein-dependent transport system permease family.</text>
</comment>
<accession>A0A2T0RRV8</accession>
<evidence type="ECO:0000259" key="8">
    <source>
        <dbReference type="PROSITE" id="PS50928"/>
    </source>
</evidence>
<evidence type="ECO:0000256" key="7">
    <source>
        <dbReference type="RuleBase" id="RU363032"/>
    </source>
</evidence>
<evidence type="ECO:0000256" key="1">
    <source>
        <dbReference type="ARBA" id="ARBA00004651"/>
    </source>
</evidence>
<comment type="caution">
    <text evidence="9">The sequence shown here is derived from an EMBL/GenBank/DDBJ whole genome shotgun (WGS) entry which is preliminary data.</text>
</comment>
<feature type="transmembrane region" description="Helical" evidence="7">
    <location>
        <begin position="311"/>
        <end position="336"/>
    </location>
</feature>
<dbReference type="PANTHER" id="PTHR32243">
    <property type="entry name" value="MALTOSE TRANSPORT SYSTEM PERMEASE-RELATED"/>
    <property type="match status" value="1"/>
</dbReference>
<dbReference type="CDD" id="cd06261">
    <property type="entry name" value="TM_PBP2"/>
    <property type="match status" value="1"/>
</dbReference>
<dbReference type="GO" id="GO:0005886">
    <property type="term" value="C:plasma membrane"/>
    <property type="evidence" value="ECO:0007669"/>
    <property type="project" value="UniProtKB-SubCell"/>
</dbReference>
<dbReference type="InterPro" id="IPR050901">
    <property type="entry name" value="BP-dep_ABC_trans_perm"/>
</dbReference>
<evidence type="ECO:0000256" key="2">
    <source>
        <dbReference type="ARBA" id="ARBA00022448"/>
    </source>
</evidence>
<evidence type="ECO:0000256" key="3">
    <source>
        <dbReference type="ARBA" id="ARBA00022475"/>
    </source>
</evidence>
<name>A0A2T0RRV8_9RHOB</name>
<sequence length="404" mass="43987">MSALRKGNIVGPVIGLLWLLVIATTVAVMMSFITGAAFRPGLIGSLLIGTGLGAAALRVKDKWLLIGGGAVATFVLMMIDFGPVLTGDGVTFVHKILTAVLIGIGAGWPLHSMLGGHPTGEMNRHEFEEIVIRFLTGFGYVFFTAIVVIPFYVMVMTSLKSQQALLQNPLDFTVDLSRGWGLFRSYHELFRDFNFGSYLWTSFIVSVITVFVTLLFSVPGAYAVARLRFRGAAAFSRSILMIYMVPMIVVALPIYIVFSMTGLRNSLFGLVLIYPVTTIPVSLYMLQGYFRGLPAEVEEAGLMDGLSRLAVIWKITLPLSLPALASVSLYVFMIAWNEFLLAFMLLDDPSKFTLTRGVASLNSSEVPRQHLMAGAVIATVPIMVLFLGLEKFMTKGLTAGSVKG</sequence>
<evidence type="ECO:0000313" key="9">
    <source>
        <dbReference type="EMBL" id="PRY23840.1"/>
    </source>
</evidence>
<evidence type="ECO:0000256" key="5">
    <source>
        <dbReference type="ARBA" id="ARBA00022989"/>
    </source>
</evidence>
<dbReference type="AlphaFoldDB" id="A0A2T0RRV8"/>
<dbReference type="Proteomes" id="UP000239480">
    <property type="component" value="Unassembled WGS sequence"/>
</dbReference>
<keyword evidence="10" id="KW-1185">Reference proteome</keyword>
<keyword evidence="4 7" id="KW-0812">Transmembrane</keyword>
<dbReference type="Gene3D" id="1.10.3720.10">
    <property type="entry name" value="MetI-like"/>
    <property type="match status" value="1"/>
</dbReference>
<keyword evidence="5 7" id="KW-1133">Transmembrane helix</keyword>
<proteinExistence type="inferred from homology"/>
<dbReference type="OrthoDB" id="9815445at2"/>
<dbReference type="SUPFAM" id="SSF161098">
    <property type="entry name" value="MetI-like"/>
    <property type="match status" value="1"/>
</dbReference>
<feature type="transmembrane region" description="Helical" evidence="7">
    <location>
        <begin position="92"/>
        <end position="110"/>
    </location>
</feature>
<keyword evidence="2 7" id="KW-0813">Transport</keyword>
<reference evidence="9 10" key="1">
    <citation type="submission" date="2018-03" db="EMBL/GenBank/DDBJ databases">
        <title>Genomic Encyclopedia of Archaeal and Bacterial Type Strains, Phase II (KMG-II): from individual species to whole genera.</title>
        <authorList>
            <person name="Goeker M."/>
        </authorList>
    </citation>
    <scope>NUCLEOTIDE SEQUENCE [LARGE SCALE GENOMIC DNA]</scope>
    <source>
        <strain evidence="9 10">DSM 29328</strain>
    </source>
</reference>
<comment type="subcellular location">
    <subcellularLocation>
        <location evidence="1 7">Cell membrane</location>
        <topology evidence="1 7">Multi-pass membrane protein</topology>
    </subcellularLocation>
</comment>
<dbReference type="RefSeq" id="WP_106205219.1">
    <property type="nucleotide sequence ID" value="NZ_PVTD01000004.1"/>
</dbReference>
<feature type="transmembrane region" description="Helical" evidence="7">
    <location>
        <begin position="371"/>
        <end position="389"/>
    </location>
</feature>
<dbReference type="PANTHER" id="PTHR32243:SF18">
    <property type="entry name" value="INNER MEMBRANE ABC TRANSPORTER PERMEASE PROTEIN YCJP"/>
    <property type="match status" value="1"/>
</dbReference>
<dbReference type="PROSITE" id="PS50928">
    <property type="entry name" value="ABC_TM1"/>
    <property type="match status" value="1"/>
</dbReference>
<feature type="domain" description="ABC transmembrane type-1" evidence="8">
    <location>
        <begin position="199"/>
        <end position="389"/>
    </location>
</feature>
<keyword evidence="3" id="KW-1003">Cell membrane</keyword>
<dbReference type="Pfam" id="PF00528">
    <property type="entry name" value="BPD_transp_1"/>
    <property type="match status" value="1"/>
</dbReference>